<dbReference type="InterPro" id="IPR013332">
    <property type="entry name" value="KPR_N"/>
</dbReference>
<accession>A8MAY0</accession>
<dbReference type="GO" id="GO:0050661">
    <property type="term" value="F:NADP binding"/>
    <property type="evidence" value="ECO:0007669"/>
    <property type="project" value="TreeGrafter"/>
</dbReference>
<comment type="catalytic activity">
    <reaction evidence="8">
        <text>(R)-pantoate + NAD(+) = 2-dehydropantoate + NADH + H(+)</text>
        <dbReference type="Rhea" id="RHEA:61292"/>
        <dbReference type="ChEBI" id="CHEBI:11561"/>
        <dbReference type="ChEBI" id="CHEBI:15378"/>
        <dbReference type="ChEBI" id="CHEBI:15980"/>
        <dbReference type="ChEBI" id="CHEBI:57540"/>
        <dbReference type="ChEBI" id="CHEBI:57945"/>
    </reaction>
    <physiologicalReaction direction="right-to-left" evidence="8">
        <dbReference type="Rhea" id="RHEA:61294"/>
    </physiologicalReaction>
</comment>
<feature type="domain" description="Ketopantoate reductase N-terminal" evidence="10">
    <location>
        <begin position="3"/>
        <end position="127"/>
    </location>
</feature>
<dbReference type="UniPathway" id="UPA00241"/>
<organism evidence="12 13">
    <name type="scientific">Caldivirga maquilingensis (strain ATCC 700844 / DSM 13496 / JCM 10307 / IC-167)</name>
    <dbReference type="NCBI Taxonomy" id="397948"/>
    <lineage>
        <taxon>Archaea</taxon>
        <taxon>Thermoproteota</taxon>
        <taxon>Thermoprotei</taxon>
        <taxon>Thermoproteales</taxon>
        <taxon>Thermoproteaceae</taxon>
        <taxon>Caldivirga</taxon>
    </lineage>
</organism>
<dbReference type="EMBL" id="CP000852">
    <property type="protein sequence ID" value="ABW02609.1"/>
    <property type="molecule type" value="Genomic_DNA"/>
</dbReference>
<dbReference type="Gene3D" id="1.10.1040.10">
    <property type="entry name" value="N-(1-d-carboxylethyl)-l-norvaline Dehydrogenase, domain 2"/>
    <property type="match status" value="1"/>
</dbReference>
<evidence type="ECO:0000256" key="6">
    <source>
        <dbReference type="ARBA" id="ARBA00032024"/>
    </source>
</evidence>
<evidence type="ECO:0000313" key="12">
    <source>
        <dbReference type="EMBL" id="ABW02609.1"/>
    </source>
</evidence>
<evidence type="ECO:0000256" key="2">
    <source>
        <dbReference type="ARBA" id="ARBA00007870"/>
    </source>
</evidence>
<dbReference type="AlphaFoldDB" id="A8MAY0"/>
<evidence type="ECO:0000256" key="3">
    <source>
        <dbReference type="ARBA" id="ARBA00013014"/>
    </source>
</evidence>
<feature type="domain" description="Ketopantoate reductase C-terminal" evidence="11">
    <location>
        <begin position="151"/>
        <end position="270"/>
    </location>
</feature>
<evidence type="ECO:0000256" key="5">
    <source>
        <dbReference type="ARBA" id="ARBA00023002"/>
    </source>
</evidence>
<dbReference type="GeneID" id="5709576"/>
<gene>
    <name evidence="12" type="ordered locus">Cmaq_1786</name>
</gene>
<protein>
    <recommendedName>
        <fullName evidence="3 9">2-dehydropantoate 2-reductase</fullName>
        <ecNumber evidence="3 9">1.1.1.169</ecNumber>
    </recommendedName>
    <alternativeName>
        <fullName evidence="6 9">Ketopantoate reductase</fullName>
    </alternativeName>
</protein>
<comment type="pathway">
    <text evidence="1 9">Cofactor biosynthesis; coenzyme A biosynthesis.</text>
</comment>
<dbReference type="Proteomes" id="UP000001137">
    <property type="component" value="Chromosome"/>
</dbReference>
<evidence type="ECO:0000256" key="8">
    <source>
        <dbReference type="ARBA" id="ARBA00048196"/>
    </source>
</evidence>
<dbReference type="PANTHER" id="PTHR43765">
    <property type="entry name" value="2-DEHYDROPANTOATE 2-REDUCTASE-RELATED"/>
    <property type="match status" value="1"/>
</dbReference>
<dbReference type="Gene3D" id="3.40.50.720">
    <property type="entry name" value="NAD(P)-binding Rossmann-like Domain"/>
    <property type="match status" value="1"/>
</dbReference>
<dbReference type="InterPro" id="IPR008927">
    <property type="entry name" value="6-PGluconate_DH-like_C_sf"/>
</dbReference>
<evidence type="ECO:0000256" key="4">
    <source>
        <dbReference type="ARBA" id="ARBA00022857"/>
    </source>
</evidence>
<dbReference type="InterPro" id="IPR013752">
    <property type="entry name" value="KPA_reductase"/>
</dbReference>
<reference evidence="12 13" key="1">
    <citation type="submission" date="2007-10" db="EMBL/GenBank/DDBJ databases">
        <title>Complete sequence of Caldivirga maquilingensis IC-167.</title>
        <authorList>
            <consortium name="US DOE Joint Genome Institute"/>
            <person name="Copeland A."/>
            <person name="Lucas S."/>
            <person name="Lapidus A."/>
            <person name="Barry K."/>
            <person name="Glavina del Rio T."/>
            <person name="Dalin E."/>
            <person name="Tice H."/>
            <person name="Pitluck S."/>
            <person name="Saunders E."/>
            <person name="Brettin T."/>
            <person name="Bruce D."/>
            <person name="Detter J.C."/>
            <person name="Han C."/>
            <person name="Schmutz J."/>
            <person name="Larimer F."/>
            <person name="Land M."/>
            <person name="Hauser L."/>
            <person name="Kyrpides N."/>
            <person name="Ivanova N."/>
            <person name="Biddle J.F."/>
            <person name="Zhang Z."/>
            <person name="Fitz-Gibbon S.T."/>
            <person name="Lowe T.M."/>
            <person name="Saltikov C."/>
            <person name="House C.H."/>
            <person name="Richardson P."/>
        </authorList>
    </citation>
    <scope>NUCLEOTIDE SEQUENCE [LARGE SCALE GENOMIC DNA]</scope>
    <source>
        <strain evidence="13">ATCC 700844 / DSM 13496 / JCM 10307 / IC-167</strain>
    </source>
</reference>
<dbReference type="InterPro" id="IPR050838">
    <property type="entry name" value="Ketopantoate_reductase"/>
</dbReference>
<name>A8MAY0_CALMQ</name>
<proteinExistence type="inferred from homology"/>
<evidence type="ECO:0000259" key="10">
    <source>
        <dbReference type="Pfam" id="PF02558"/>
    </source>
</evidence>
<dbReference type="InterPro" id="IPR036291">
    <property type="entry name" value="NAD(P)-bd_dom_sf"/>
</dbReference>
<dbReference type="Pfam" id="PF08546">
    <property type="entry name" value="ApbA_C"/>
    <property type="match status" value="1"/>
</dbReference>
<evidence type="ECO:0000313" key="13">
    <source>
        <dbReference type="Proteomes" id="UP000001137"/>
    </source>
</evidence>
<keyword evidence="5 9" id="KW-0560">Oxidoreductase</keyword>
<dbReference type="KEGG" id="cma:Cmaq_1786"/>
<evidence type="ECO:0000256" key="9">
    <source>
        <dbReference type="RuleBase" id="RU362068"/>
    </source>
</evidence>
<dbReference type="InterPro" id="IPR013328">
    <property type="entry name" value="6PGD_dom2"/>
</dbReference>
<comment type="function">
    <text evidence="9">Catalyzes the NADPH-dependent reduction of ketopantoate into pantoic acid.</text>
</comment>
<sequence length="278" mass="30231">MFSIIGLGAVGSLLTYFLNRAGFTPYVITRTLYDRYIIRLNGDYDLSIKLVQELPSEVKYTLIAVKAYDTVNVINKIKGTPVVFQNGIGGLELIKERLGVGYSAVVTYGVTRHGNITEVKGLGEIIMPSALGELADILRSGGANVVVVDDVEPFRWLKVIVNAAINPITTILKSPNGILINNELARELALEVINEGVAVVKALGINLPRDPVAETLDVASKTSNNYSSMLQDLMNCRETEIDYINGAITKYGSLLGIPTPINKALLIIIKILRSLCLK</sequence>
<evidence type="ECO:0000256" key="7">
    <source>
        <dbReference type="ARBA" id="ARBA00047506"/>
    </source>
</evidence>
<dbReference type="OrthoDB" id="201845at2157"/>
<evidence type="ECO:0000259" key="11">
    <source>
        <dbReference type="Pfam" id="PF08546"/>
    </source>
</evidence>
<dbReference type="SUPFAM" id="SSF51735">
    <property type="entry name" value="NAD(P)-binding Rossmann-fold domains"/>
    <property type="match status" value="1"/>
</dbReference>
<dbReference type="GO" id="GO:0005737">
    <property type="term" value="C:cytoplasm"/>
    <property type="evidence" value="ECO:0007669"/>
    <property type="project" value="TreeGrafter"/>
</dbReference>
<dbReference type="PANTHER" id="PTHR43765:SF2">
    <property type="entry name" value="2-DEHYDROPANTOATE 2-REDUCTASE"/>
    <property type="match status" value="1"/>
</dbReference>
<dbReference type="GO" id="GO:0015940">
    <property type="term" value="P:pantothenate biosynthetic process"/>
    <property type="evidence" value="ECO:0007669"/>
    <property type="project" value="InterPro"/>
</dbReference>
<dbReference type="eggNOG" id="arCOG04139">
    <property type="taxonomic scope" value="Archaea"/>
</dbReference>
<dbReference type="GO" id="GO:0008677">
    <property type="term" value="F:2-dehydropantoate 2-reductase activity"/>
    <property type="evidence" value="ECO:0007669"/>
    <property type="project" value="UniProtKB-EC"/>
</dbReference>
<keyword evidence="4 9" id="KW-0521">NADP</keyword>
<evidence type="ECO:0000256" key="1">
    <source>
        <dbReference type="ARBA" id="ARBA00004724"/>
    </source>
</evidence>
<dbReference type="STRING" id="397948.Cmaq_1786"/>
<dbReference type="GO" id="GO:0015937">
    <property type="term" value="P:coenzyme A biosynthetic process"/>
    <property type="evidence" value="ECO:0007669"/>
    <property type="project" value="UniProtKB-UniPathway"/>
</dbReference>
<dbReference type="EC" id="1.1.1.169" evidence="3 9"/>
<dbReference type="NCBIfam" id="TIGR00745">
    <property type="entry name" value="apbA_panE"/>
    <property type="match status" value="1"/>
</dbReference>
<keyword evidence="9" id="KW-0173">Coenzyme A biosynthesis</keyword>
<dbReference type="Pfam" id="PF02558">
    <property type="entry name" value="ApbA"/>
    <property type="match status" value="1"/>
</dbReference>
<dbReference type="InterPro" id="IPR003710">
    <property type="entry name" value="ApbA"/>
</dbReference>
<dbReference type="SUPFAM" id="SSF48179">
    <property type="entry name" value="6-phosphogluconate dehydrogenase C-terminal domain-like"/>
    <property type="match status" value="1"/>
</dbReference>
<keyword evidence="13" id="KW-1185">Reference proteome</keyword>
<comment type="catalytic activity">
    <reaction evidence="7">
        <text>(R)-pantoate + NADP(+) = 2-dehydropantoate + NADPH + H(+)</text>
        <dbReference type="Rhea" id="RHEA:16233"/>
        <dbReference type="ChEBI" id="CHEBI:11561"/>
        <dbReference type="ChEBI" id="CHEBI:15378"/>
        <dbReference type="ChEBI" id="CHEBI:15980"/>
        <dbReference type="ChEBI" id="CHEBI:57783"/>
        <dbReference type="ChEBI" id="CHEBI:58349"/>
        <dbReference type="EC" id="1.1.1.169"/>
    </reaction>
    <physiologicalReaction direction="right-to-left" evidence="7">
        <dbReference type="Rhea" id="RHEA:16235"/>
    </physiologicalReaction>
</comment>
<comment type="similarity">
    <text evidence="2 9">Belongs to the ketopantoate reductase family.</text>
</comment>
<dbReference type="HOGENOM" id="CLU_031468_0_0_2"/>
<dbReference type="RefSeq" id="WP_012186828.1">
    <property type="nucleotide sequence ID" value="NC_009954.1"/>
</dbReference>